<dbReference type="OMA" id="ASHQCAS"/>
<dbReference type="InterPro" id="IPR001314">
    <property type="entry name" value="Peptidase_S1A"/>
</dbReference>
<protein>
    <submittedName>
        <fullName evidence="10">CG43124</fullName>
    </submittedName>
</protein>
<gene>
    <name evidence="10" type="ORF">Dbus_chr2Rg2365</name>
</gene>
<keyword evidence="5" id="KW-1015">Disulfide bond</keyword>
<dbReference type="EMBL" id="CP012524">
    <property type="protein sequence ID" value="ALC42786.1"/>
    <property type="molecule type" value="Genomic_DNA"/>
</dbReference>
<evidence type="ECO:0000259" key="9">
    <source>
        <dbReference type="PROSITE" id="PS50240"/>
    </source>
</evidence>
<reference evidence="10 11" key="1">
    <citation type="submission" date="2015-08" db="EMBL/GenBank/DDBJ databases">
        <title>Ancestral chromatin configuration constrains chromatin evolution on differentiating sex chromosomes in Drosophila.</title>
        <authorList>
            <person name="Zhou Q."/>
            <person name="Bachtrog D."/>
        </authorList>
    </citation>
    <scope>NUCLEOTIDE SEQUENCE [LARGE SCALE GENOMIC DNA]</scope>
    <source>
        <tissue evidence="10">Whole larvae</tissue>
    </source>
</reference>
<dbReference type="AlphaFoldDB" id="A0A0M5J7Q6"/>
<sequence>PWMAVILILERFYCAGSLINDLYVLTAAHCVEGVPHELISIRLLEHNRSDSDADVLQRQVNQVKTHELYNPRSFENDIAVIRLDHPVSFEGHVRPICLS</sequence>
<feature type="domain" description="Peptidase S1" evidence="9">
    <location>
        <begin position="1"/>
        <end position="99"/>
    </location>
</feature>
<keyword evidence="1" id="KW-0479">Metal-binding</keyword>
<name>A0A0M5J7Q6_DROBS</name>
<dbReference type="Pfam" id="PF00089">
    <property type="entry name" value="Trypsin"/>
    <property type="match status" value="1"/>
</dbReference>
<dbReference type="Proteomes" id="UP000494163">
    <property type="component" value="Chromosome 2R"/>
</dbReference>
<organism evidence="10 11">
    <name type="scientific">Drosophila busckii</name>
    <name type="common">Fruit fly</name>
    <dbReference type="NCBI Taxonomy" id="30019"/>
    <lineage>
        <taxon>Eukaryota</taxon>
        <taxon>Metazoa</taxon>
        <taxon>Ecdysozoa</taxon>
        <taxon>Arthropoda</taxon>
        <taxon>Hexapoda</taxon>
        <taxon>Insecta</taxon>
        <taxon>Pterygota</taxon>
        <taxon>Neoptera</taxon>
        <taxon>Endopterygota</taxon>
        <taxon>Diptera</taxon>
        <taxon>Brachycera</taxon>
        <taxon>Muscomorpha</taxon>
        <taxon>Ephydroidea</taxon>
        <taxon>Drosophilidae</taxon>
        <taxon>Drosophila</taxon>
    </lineage>
</organism>
<evidence type="ECO:0000256" key="8">
    <source>
        <dbReference type="SAM" id="SignalP"/>
    </source>
</evidence>
<feature type="non-terminal residue" evidence="10">
    <location>
        <position position="1"/>
    </location>
</feature>
<evidence type="ECO:0000256" key="4">
    <source>
        <dbReference type="ARBA" id="ARBA00023145"/>
    </source>
</evidence>
<dbReference type="PROSITE" id="PS50240">
    <property type="entry name" value="TRYPSIN_DOM"/>
    <property type="match status" value="1"/>
</dbReference>
<dbReference type="GO" id="GO:0006508">
    <property type="term" value="P:proteolysis"/>
    <property type="evidence" value="ECO:0007669"/>
    <property type="project" value="InterPro"/>
</dbReference>
<dbReference type="SUPFAM" id="SSF50494">
    <property type="entry name" value="Trypsin-like serine proteases"/>
    <property type="match status" value="1"/>
</dbReference>
<evidence type="ECO:0000256" key="5">
    <source>
        <dbReference type="ARBA" id="ARBA00023157"/>
    </source>
</evidence>
<evidence type="ECO:0000256" key="3">
    <source>
        <dbReference type="ARBA" id="ARBA00022837"/>
    </source>
</evidence>
<accession>A0A0M5J7Q6</accession>
<dbReference type="PRINTS" id="PR00722">
    <property type="entry name" value="CHYMOTRYPSIN"/>
</dbReference>
<dbReference type="Gene3D" id="2.40.10.10">
    <property type="entry name" value="Trypsin-like serine proteases"/>
    <property type="match status" value="1"/>
</dbReference>
<dbReference type="GO" id="GO:0046872">
    <property type="term" value="F:metal ion binding"/>
    <property type="evidence" value="ECO:0007669"/>
    <property type="project" value="UniProtKB-KW"/>
</dbReference>
<comment type="similarity">
    <text evidence="7">Belongs to the peptidase S1 family. CLIP subfamily.</text>
</comment>
<dbReference type="InterPro" id="IPR001254">
    <property type="entry name" value="Trypsin_dom"/>
</dbReference>
<dbReference type="InterPro" id="IPR043504">
    <property type="entry name" value="Peptidase_S1_PA_chymotrypsin"/>
</dbReference>
<evidence type="ECO:0000256" key="7">
    <source>
        <dbReference type="ARBA" id="ARBA00024195"/>
    </source>
</evidence>
<evidence type="ECO:0000313" key="10">
    <source>
        <dbReference type="EMBL" id="ALC42786.1"/>
    </source>
</evidence>
<keyword evidence="2 8" id="KW-0732">Signal</keyword>
<evidence type="ECO:0000256" key="1">
    <source>
        <dbReference type="ARBA" id="ARBA00022723"/>
    </source>
</evidence>
<feature type="non-terminal residue" evidence="10">
    <location>
        <position position="99"/>
    </location>
</feature>
<keyword evidence="4" id="KW-0865">Zymogen</keyword>
<dbReference type="GO" id="GO:0004252">
    <property type="term" value="F:serine-type endopeptidase activity"/>
    <property type="evidence" value="ECO:0007669"/>
    <property type="project" value="InterPro"/>
</dbReference>
<evidence type="ECO:0000313" key="11">
    <source>
        <dbReference type="Proteomes" id="UP000494163"/>
    </source>
</evidence>
<dbReference type="PROSITE" id="PS00134">
    <property type="entry name" value="TRYPSIN_HIS"/>
    <property type="match status" value="1"/>
</dbReference>
<dbReference type="PANTHER" id="PTHR24258:SF116">
    <property type="entry name" value="FI16631P1-RELATED"/>
    <property type="match status" value="1"/>
</dbReference>
<dbReference type="InterPro" id="IPR009003">
    <property type="entry name" value="Peptidase_S1_PA"/>
</dbReference>
<dbReference type="OrthoDB" id="10012881at2759"/>
<dbReference type="PANTHER" id="PTHR24258">
    <property type="entry name" value="SERINE PROTEASE-RELATED"/>
    <property type="match status" value="1"/>
</dbReference>
<keyword evidence="11" id="KW-1185">Reference proteome</keyword>
<evidence type="ECO:0000256" key="2">
    <source>
        <dbReference type="ARBA" id="ARBA00022729"/>
    </source>
</evidence>
<keyword evidence="6" id="KW-0325">Glycoprotein</keyword>
<evidence type="ECO:0000256" key="6">
    <source>
        <dbReference type="ARBA" id="ARBA00023180"/>
    </source>
</evidence>
<feature type="chain" id="PRO_5005803932" evidence="8">
    <location>
        <begin position="18"/>
        <end position="99"/>
    </location>
</feature>
<dbReference type="FunFam" id="2.40.10.10:FF:000028">
    <property type="entry name" value="Serine protease easter"/>
    <property type="match status" value="1"/>
</dbReference>
<keyword evidence="3" id="KW-0106">Calcium</keyword>
<dbReference type="InterPro" id="IPR018114">
    <property type="entry name" value="TRYPSIN_HIS"/>
</dbReference>
<feature type="signal peptide" evidence="8">
    <location>
        <begin position="1"/>
        <end position="17"/>
    </location>
</feature>
<dbReference type="STRING" id="30019.A0A0M5J7Q6"/>
<proteinExistence type="inferred from homology"/>